<evidence type="ECO:0000313" key="2">
    <source>
        <dbReference type="Proteomes" id="UP001420932"/>
    </source>
</evidence>
<dbReference type="EMBL" id="JBBNAF010000003">
    <property type="protein sequence ID" value="KAK9160567.1"/>
    <property type="molecule type" value="Genomic_DNA"/>
</dbReference>
<evidence type="ECO:0000313" key="1">
    <source>
        <dbReference type="EMBL" id="KAK9160567.1"/>
    </source>
</evidence>
<comment type="caution">
    <text evidence="1">The sequence shown here is derived from an EMBL/GenBank/DDBJ whole genome shotgun (WGS) entry which is preliminary data.</text>
</comment>
<protein>
    <submittedName>
        <fullName evidence="1">Uncharacterized protein</fullName>
    </submittedName>
</protein>
<sequence length="123" mass="13244">MDSLMVFESSTGVARNVETTGIDEIGTFQPSFEAMFGNGITMVGSDAAMKGAGIAMTGSDNATGNHNFNAPPQFRLANQNSFYAAPARNRYVASLESVVDQSNEEREELLKSFSRLVALDICH</sequence>
<dbReference type="Proteomes" id="UP001420932">
    <property type="component" value="Unassembled WGS sequence"/>
</dbReference>
<accession>A0AAP0PY02</accession>
<gene>
    <name evidence="1" type="ORF">Syun_006908</name>
</gene>
<keyword evidence="2" id="KW-1185">Reference proteome</keyword>
<proteinExistence type="predicted"/>
<reference evidence="1 2" key="1">
    <citation type="submission" date="2024-01" db="EMBL/GenBank/DDBJ databases">
        <title>Genome assemblies of Stephania.</title>
        <authorList>
            <person name="Yang L."/>
        </authorList>
    </citation>
    <scope>NUCLEOTIDE SEQUENCE [LARGE SCALE GENOMIC DNA]</scope>
    <source>
        <strain evidence="1">YNDBR</strain>
        <tissue evidence="1">Leaf</tissue>
    </source>
</reference>
<name>A0AAP0PY02_9MAGN</name>
<dbReference type="AlphaFoldDB" id="A0AAP0PY02"/>
<organism evidence="1 2">
    <name type="scientific">Stephania yunnanensis</name>
    <dbReference type="NCBI Taxonomy" id="152371"/>
    <lineage>
        <taxon>Eukaryota</taxon>
        <taxon>Viridiplantae</taxon>
        <taxon>Streptophyta</taxon>
        <taxon>Embryophyta</taxon>
        <taxon>Tracheophyta</taxon>
        <taxon>Spermatophyta</taxon>
        <taxon>Magnoliopsida</taxon>
        <taxon>Ranunculales</taxon>
        <taxon>Menispermaceae</taxon>
        <taxon>Menispermoideae</taxon>
        <taxon>Cissampelideae</taxon>
        <taxon>Stephania</taxon>
    </lineage>
</organism>